<name>A0A7X3MKQ4_9FIRM</name>
<dbReference type="Proteomes" id="UP000460412">
    <property type="component" value="Unassembled WGS sequence"/>
</dbReference>
<dbReference type="AlphaFoldDB" id="A0A7X3MKQ4"/>
<reference evidence="1 2" key="1">
    <citation type="submission" date="2019-12" db="EMBL/GenBank/DDBJ databases">
        <title>Sporaefaciens musculi gen. nov., sp. nov., a novel bacterium isolated from the caecum of an obese mouse.</title>
        <authorList>
            <person name="Rasmussen T.S."/>
            <person name="Streidl T."/>
            <person name="Hitch T.C.A."/>
            <person name="Wortmann E."/>
            <person name="Deptula P."/>
            <person name="Hansen M."/>
            <person name="Nielsen D.S."/>
            <person name="Clavel T."/>
            <person name="Vogensen F.K."/>
        </authorList>
    </citation>
    <scope>NUCLEOTIDE SEQUENCE [LARGE SCALE GENOMIC DNA]</scope>
    <source>
        <strain evidence="1 2">WCA-9-b2</strain>
    </source>
</reference>
<dbReference type="RefSeq" id="WP_159754574.1">
    <property type="nucleotide sequence ID" value="NZ_WUQX01000001.1"/>
</dbReference>
<sequence>MGFDFTVAIVPNNTSLEREMNYIKSALLYADKVTLISPLAYMFNRLTDKGNNLNERTVIKLIEQILPLAKLNDTSFYEETYPVIKEFSDIIHSKRYKSIPYVKKLEIQRQLRSFTMEVFEVMFSLVGEQHGNELQTLINKGQVEIEKFNHSLGDLDLCVKDYCDLLTKSIQSSYPLFDTQSNDLMKAAVDSRIVNLSSIDKQKITHASLTDNYIQKLPSFSEASMDELIDIKNELSKPLTRFRGKMLEYSESIQSMPWDTDFESECELLYNKEVVPALLEIEESTKDGSFIKNLGRKFLTDEGVWKSTGGLVVSIAAGGVISAFNNAISSDTAMLVTGGAYAATKIASAYEEYTANKREIERKDLYFYYKAGRLLDK</sequence>
<protein>
    <submittedName>
        <fullName evidence="1">Uncharacterized protein</fullName>
    </submittedName>
</protein>
<evidence type="ECO:0000313" key="1">
    <source>
        <dbReference type="EMBL" id="MXP78229.1"/>
    </source>
</evidence>
<gene>
    <name evidence="1" type="ORF">GN277_23620</name>
</gene>
<dbReference type="EMBL" id="WUQX01000001">
    <property type="protein sequence ID" value="MXP78229.1"/>
    <property type="molecule type" value="Genomic_DNA"/>
</dbReference>
<organism evidence="1 2">
    <name type="scientific">Sporofaciens musculi</name>
    <dbReference type="NCBI Taxonomy" id="2681861"/>
    <lineage>
        <taxon>Bacteria</taxon>
        <taxon>Bacillati</taxon>
        <taxon>Bacillota</taxon>
        <taxon>Clostridia</taxon>
        <taxon>Lachnospirales</taxon>
        <taxon>Lachnospiraceae</taxon>
        <taxon>Sporofaciens</taxon>
    </lineage>
</organism>
<accession>A0A7X3MKQ4</accession>
<proteinExistence type="predicted"/>
<keyword evidence="2" id="KW-1185">Reference proteome</keyword>
<comment type="caution">
    <text evidence="1">The sequence shown here is derived from an EMBL/GenBank/DDBJ whole genome shotgun (WGS) entry which is preliminary data.</text>
</comment>
<evidence type="ECO:0000313" key="2">
    <source>
        <dbReference type="Proteomes" id="UP000460412"/>
    </source>
</evidence>